<feature type="transmembrane region" description="Helical" evidence="1">
    <location>
        <begin position="123"/>
        <end position="143"/>
    </location>
</feature>
<evidence type="ECO:0000313" key="4">
    <source>
        <dbReference type="Proteomes" id="UP000182661"/>
    </source>
</evidence>
<keyword evidence="1" id="KW-0472">Membrane</keyword>
<dbReference type="AlphaFoldDB" id="A0A657LTG0"/>
<feature type="transmembrane region" description="Helical" evidence="1">
    <location>
        <begin position="26"/>
        <end position="47"/>
    </location>
</feature>
<evidence type="ECO:0000313" key="3">
    <source>
        <dbReference type="EMBL" id="OJF97933.1"/>
    </source>
</evidence>
<sequence>MSTTNASGERGAEERAASPKTRRGRILAIDTLRGFALIAMASYHFAWDLELFGYIDAGTTGAGLWKLYARIIASSFLFLAGFSLVLGHYPVLRGRSFAIRFAKIAGAALVITIATRLAFPQSFIFFGILHSIAAASLVGLLFLRLPVAITLLAAVAAFLAPDYLRSSFFDSPALWWVGLSESLPRSNDYVPLLPWLAPFLAGIAAARLAVSRQWLNRPLETRTALPKWQATLIAGGRHSLAFYLLHQPLLIGLVYVYSLGFPAAKPDPLSLRNVECTATCRQQDSEPFCTAFCGCTLNKMLEENLFTAWNAGEIDGTTDDRIARIAGQCTMDARAKDQE</sequence>
<keyword evidence="4" id="KW-1185">Reference proteome</keyword>
<accession>A0A657LTG0</accession>
<dbReference type="InterPro" id="IPR012429">
    <property type="entry name" value="HGSNAT_cat"/>
</dbReference>
<proteinExistence type="predicted"/>
<feature type="transmembrane region" description="Helical" evidence="1">
    <location>
        <begin position="98"/>
        <end position="117"/>
    </location>
</feature>
<keyword evidence="1" id="KW-0812">Transmembrane</keyword>
<comment type="caution">
    <text evidence="3">The sequence shown here is derived from an EMBL/GenBank/DDBJ whole genome shotgun (WGS) entry which is preliminary data.</text>
</comment>
<protein>
    <recommendedName>
        <fullName evidence="2">Heparan-alpha-glucosaminide N-acetyltransferase catalytic domain-containing protein</fullName>
    </recommendedName>
</protein>
<feature type="transmembrane region" description="Helical" evidence="1">
    <location>
        <begin position="189"/>
        <end position="210"/>
    </location>
</feature>
<reference evidence="3 4" key="1">
    <citation type="submission" date="2016-02" db="EMBL/GenBank/DDBJ databases">
        <title>Genome sequencing of a beta-galactosidase producing bacteria Rhizobium sp. 59.</title>
        <authorList>
            <person name="Wang D."/>
            <person name="Kot W."/>
            <person name="Qin Y."/>
            <person name="Hansen L."/>
            <person name="Naqvi K."/>
            <person name="Rensing C."/>
        </authorList>
    </citation>
    <scope>NUCLEOTIDE SEQUENCE [LARGE SCALE GENOMIC DNA]</scope>
    <source>
        <strain evidence="3 4">59</strain>
    </source>
</reference>
<dbReference type="Pfam" id="PF07786">
    <property type="entry name" value="HGSNAT_cat"/>
    <property type="match status" value="1"/>
</dbReference>
<feature type="transmembrane region" description="Helical" evidence="1">
    <location>
        <begin position="150"/>
        <end position="169"/>
    </location>
</feature>
<organism evidence="3 4">
    <name type="scientific">Pararhizobium antarcticum</name>
    <dbReference type="NCBI Taxonomy" id="1798805"/>
    <lineage>
        <taxon>Bacteria</taxon>
        <taxon>Pseudomonadati</taxon>
        <taxon>Pseudomonadota</taxon>
        <taxon>Alphaproteobacteria</taxon>
        <taxon>Hyphomicrobiales</taxon>
        <taxon>Rhizobiaceae</taxon>
        <taxon>Rhizobium/Agrobacterium group</taxon>
        <taxon>Pararhizobium</taxon>
    </lineage>
</organism>
<keyword evidence="1" id="KW-1133">Transmembrane helix</keyword>
<feature type="transmembrane region" description="Helical" evidence="1">
    <location>
        <begin position="67"/>
        <end position="86"/>
    </location>
</feature>
<dbReference type="RefSeq" id="WP_071832807.1">
    <property type="nucleotide sequence ID" value="NZ_LSRP01000079.1"/>
</dbReference>
<evidence type="ECO:0000256" key="1">
    <source>
        <dbReference type="SAM" id="Phobius"/>
    </source>
</evidence>
<evidence type="ECO:0000259" key="2">
    <source>
        <dbReference type="Pfam" id="PF07786"/>
    </source>
</evidence>
<dbReference type="Proteomes" id="UP000182661">
    <property type="component" value="Unassembled WGS sequence"/>
</dbReference>
<dbReference type="EMBL" id="LSRP01000079">
    <property type="protein sequence ID" value="OJF97933.1"/>
    <property type="molecule type" value="Genomic_DNA"/>
</dbReference>
<name>A0A657LTG0_9HYPH</name>
<feature type="domain" description="Heparan-alpha-glucosaminide N-acetyltransferase catalytic" evidence="2">
    <location>
        <begin position="25"/>
        <end position="248"/>
    </location>
</feature>
<gene>
    <name evidence="3" type="ORF">AX760_15860</name>
</gene>
<dbReference type="OrthoDB" id="9807591at2"/>